<dbReference type="NCBIfam" id="NF042426">
    <property type="entry name" value="fucose_Ac_NolL"/>
    <property type="match status" value="1"/>
</dbReference>
<evidence type="ECO:0000256" key="4">
    <source>
        <dbReference type="ARBA" id="ARBA00022692"/>
    </source>
</evidence>
<feature type="transmembrane region" description="Helical" evidence="7">
    <location>
        <begin position="96"/>
        <end position="117"/>
    </location>
</feature>
<keyword evidence="9" id="KW-0808">Transferase</keyword>
<dbReference type="KEGG" id="merd:EB233_29580"/>
<feature type="transmembrane region" description="Helical" evidence="7">
    <location>
        <begin position="31"/>
        <end position="51"/>
    </location>
</feature>
<evidence type="ECO:0000259" key="8">
    <source>
        <dbReference type="Pfam" id="PF01757"/>
    </source>
</evidence>
<comment type="similarity">
    <text evidence="2">Belongs to the acyltransferase 3 family.</text>
</comment>
<reference evidence="9 10" key="1">
    <citation type="submission" date="2018-10" db="EMBL/GenBank/DDBJ databases">
        <authorList>
            <person name="Perry B.J."/>
            <person name="Sullivan J.T."/>
            <person name="Murphy R.J.T."/>
            <person name="Ramsay J.P."/>
            <person name="Ronson C.W."/>
        </authorList>
    </citation>
    <scope>NUCLEOTIDE SEQUENCE [LARGE SCALE GENOMIC DNA]</scope>
    <source>
        <strain evidence="9 10">NZP2014</strain>
    </source>
</reference>
<evidence type="ECO:0000256" key="7">
    <source>
        <dbReference type="SAM" id="Phobius"/>
    </source>
</evidence>
<evidence type="ECO:0000256" key="3">
    <source>
        <dbReference type="ARBA" id="ARBA00022475"/>
    </source>
</evidence>
<keyword evidence="5 7" id="KW-1133">Transmembrane helix</keyword>
<keyword evidence="6 7" id="KW-0472">Membrane</keyword>
<evidence type="ECO:0000256" key="2">
    <source>
        <dbReference type="ARBA" id="ARBA00007400"/>
    </source>
</evidence>
<dbReference type="PANTHER" id="PTHR40074">
    <property type="entry name" value="O-ACETYLTRANSFERASE WECH"/>
    <property type="match status" value="1"/>
</dbReference>
<dbReference type="PANTHER" id="PTHR40074:SF2">
    <property type="entry name" value="O-ACETYLTRANSFERASE WECH"/>
    <property type="match status" value="1"/>
</dbReference>
<organism evidence="9 10">
    <name type="scientific">Mesorhizobium erdmanii</name>
    <dbReference type="NCBI Taxonomy" id="1777866"/>
    <lineage>
        <taxon>Bacteria</taxon>
        <taxon>Pseudomonadati</taxon>
        <taxon>Pseudomonadota</taxon>
        <taxon>Alphaproteobacteria</taxon>
        <taxon>Hyphomicrobiales</taxon>
        <taxon>Phyllobacteriaceae</taxon>
        <taxon>Mesorhizobium</taxon>
    </lineage>
</organism>
<dbReference type="InterPro" id="IPR002656">
    <property type="entry name" value="Acyl_transf_3_dom"/>
</dbReference>
<evidence type="ECO:0000256" key="1">
    <source>
        <dbReference type="ARBA" id="ARBA00004651"/>
    </source>
</evidence>
<gene>
    <name evidence="9" type="ORF">EB233_29580</name>
</gene>
<keyword evidence="10" id="KW-1185">Reference proteome</keyword>
<protein>
    <submittedName>
        <fullName evidence="9">Acyltransferase family protein</fullName>
    </submittedName>
</protein>
<feature type="transmembrane region" description="Helical" evidence="7">
    <location>
        <begin position="63"/>
        <end position="84"/>
    </location>
</feature>
<dbReference type="GO" id="GO:0009246">
    <property type="term" value="P:enterobacterial common antigen biosynthetic process"/>
    <property type="evidence" value="ECO:0007669"/>
    <property type="project" value="TreeGrafter"/>
</dbReference>
<dbReference type="GO" id="GO:0005886">
    <property type="term" value="C:plasma membrane"/>
    <property type="evidence" value="ECO:0007669"/>
    <property type="project" value="UniProtKB-SubCell"/>
</dbReference>
<keyword evidence="4 7" id="KW-0812">Transmembrane</keyword>
<dbReference type="GO" id="GO:0016413">
    <property type="term" value="F:O-acetyltransferase activity"/>
    <property type="evidence" value="ECO:0007669"/>
    <property type="project" value="TreeGrafter"/>
</dbReference>
<keyword evidence="9" id="KW-0012">Acyltransferase</keyword>
<feature type="transmembrane region" description="Helical" evidence="7">
    <location>
        <begin position="215"/>
        <end position="233"/>
    </location>
</feature>
<feature type="transmembrane region" description="Helical" evidence="7">
    <location>
        <begin position="137"/>
        <end position="156"/>
    </location>
</feature>
<comment type="subcellular location">
    <subcellularLocation>
        <location evidence="1">Cell membrane</location>
        <topology evidence="1">Multi-pass membrane protein</topology>
    </subcellularLocation>
</comment>
<feature type="transmembrane region" description="Helical" evidence="7">
    <location>
        <begin position="285"/>
        <end position="305"/>
    </location>
</feature>
<dbReference type="RefSeq" id="WP_064987337.1">
    <property type="nucleotide sequence ID" value="NZ_CP033361.1"/>
</dbReference>
<feature type="transmembrane region" description="Helical" evidence="7">
    <location>
        <begin position="325"/>
        <end position="342"/>
    </location>
</feature>
<feature type="transmembrane region" description="Helical" evidence="7">
    <location>
        <begin position="188"/>
        <end position="208"/>
    </location>
</feature>
<dbReference type="InterPro" id="IPR053490">
    <property type="entry name" value="Nod_factor_Fuc_AcT"/>
</dbReference>
<name>A0A6M7UT64_9HYPH</name>
<dbReference type="AlphaFoldDB" id="A0A6M7UT64"/>
<evidence type="ECO:0000313" key="10">
    <source>
        <dbReference type="Proteomes" id="UP000503339"/>
    </source>
</evidence>
<evidence type="ECO:0000256" key="6">
    <source>
        <dbReference type="ARBA" id="ARBA00023136"/>
    </source>
</evidence>
<feature type="transmembrane region" description="Helical" evidence="7">
    <location>
        <begin position="163"/>
        <end position="182"/>
    </location>
</feature>
<sequence>MLDHITVGAKGRGLHPAETNNRNLSFDFAKGILITLVVVGHLLQYCIYRGTEAFWLSPYFKSIYIFHMPLFMAISGYLSSGAIFRKSFNQGIGDRATQLLLPMLFWCVLIWTLKSAVSFPTESLTKGLLDLSTEVVGTYWFIWAAFISFFLIRLFTTFGRLSIWIIGLSAIVVALAPVTFSITPLLRYTYPFYCVGFLSAQSVGWQNSIIWRNKWISLGLLSISAFICFLWWGKDTYAYNNLVLIEDGKSFKQVFLMFAGSAAASAVAMQFMFQCWRIVYSTRMAHFVAVELGQGTLLLYLVQGAVFRLMDLINFGDVWDLTTRIAFASAVGVAIVVIAMAIRRVTRDLGYVSRIVVGAPPRPSLPKSQSVTNLAT</sequence>
<dbReference type="Proteomes" id="UP000503339">
    <property type="component" value="Chromosome"/>
</dbReference>
<accession>A0A6M7UT64</accession>
<evidence type="ECO:0000256" key="5">
    <source>
        <dbReference type="ARBA" id="ARBA00022989"/>
    </source>
</evidence>
<keyword evidence="3" id="KW-1003">Cell membrane</keyword>
<evidence type="ECO:0000313" key="9">
    <source>
        <dbReference type="EMBL" id="QKC79130.1"/>
    </source>
</evidence>
<feature type="transmembrane region" description="Helical" evidence="7">
    <location>
        <begin position="253"/>
        <end position="273"/>
    </location>
</feature>
<proteinExistence type="inferred from homology"/>
<dbReference type="EMBL" id="CP033361">
    <property type="protein sequence ID" value="QKC79130.1"/>
    <property type="molecule type" value="Genomic_DNA"/>
</dbReference>
<feature type="domain" description="Acyltransferase 3" evidence="8">
    <location>
        <begin position="24"/>
        <end position="343"/>
    </location>
</feature>
<dbReference type="Pfam" id="PF01757">
    <property type="entry name" value="Acyl_transf_3"/>
    <property type="match status" value="1"/>
</dbReference>